<evidence type="ECO:0000256" key="2">
    <source>
        <dbReference type="SAM" id="Phobius"/>
    </source>
</evidence>
<proteinExistence type="predicted"/>
<accession>A0A3D8PFM7</accession>
<evidence type="ECO:0000256" key="1">
    <source>
        <dbReference type="SAM" id="MobiDB-lite"/>
    </source>
</evidence>
<dbReference type="EMBL" id="QFCQ01000015">
    <property type="protein sequence ID" value="RDW14071.1"/>
    <property type="molecule type" value="Genomic_DNA"/>
</dbReference>
<protein>
    <recommendedName>
        <fullName evidence="3">DUF1468 domain-containing protein</fullName>
    </recommendedName>
</protein>
<name>A0A3D8PFM7_9RHOB</name>
<keyword evidence="2" id="KW-1133">Transmembrane helix</keyword>
<keyword evidence="2" id="KW-0812">Transmembrane</keyword>
<keyword evidence="5" id="KW-1185">Reference proteome</keyword>
<dbReference type="InterPro" id="IPR009936">
    <property type="entry name" value="DUF1468"/>
</dbReference>
<evidence type="ECO:0000259" key="3">
    <source>
        <dbReference type="Pfam" id="PF07331"/>
    </source>
</evidence>
<organism evidence="4 5">
    <name type="scientific">Paracoccus thiocyanatus</name>
    <dbReference type="NCBI Taxonomy" id="34006"/>
    <lineage>
        <taxon>Bacteria</taxon>
        <taxon>Pseudomonadati</taxon>
        <taxon>Pseudomonadota</taxon>
        <taxon>Alphaproteobacteria</taxon>
        <taxon>Rhodobacterales</taxon>
        <taxon>Paracoccaceae</taxon>
        <taxon>Paracoccus</taxon>
    </lineage>
</organism>
<feature type="transmembrane region" description="Helical" evidence="2">
    <location>
        <begin position="103"/>
        <end position="119"/>
    </location>
</feature>
<keyword evidence="2" id="KW-0472">Membrane</keyword>
<evidence type="ECO:0000313" key="4">
    <source>
        <dbReference type="EMBL" id="RDW14071.1"/>
    </source>
</evidence>
<comment type="caution">
    <text evidence="4">The sequence shown here is derived from an EMBL/GenBank/DDBJ whole genome shotgun (WGS) entry which is preliminary data.</text>
</comment>
<sequence>MGNQDVTLTKHSKENHRTGDPGRAEARLRLPGRAVDIGVCLALAAMGIWFVAEALDMPSGREAFAPGTFPIIAGGALALLSLLQLGLSVAGRGTLPMVEVQRPLWLVIGMAMMLVFPPAVERLGYYQVAVVWVPVFGWIAGIRSPLGLIAATLIVLGLGKFVFEMLLGTPLP</sequence>
<reference evidence="4 5" key="1">
    <citation type="submission" date="2018-05" db="EMBL/GenBank/DDBJ databases">
        <title>Whole genome sequencing of Paracoccus thiocyanatus SST.</title>
        <authorList>
            <person name="Ghosh W."/>
            <person name="Rameez M.J."/>
            <person name="Roy C."/>
        </authorList>
    </citation>
    <scope>NUCLEOTIDE SEQUENCE [LARGE SCALE GENOMIC DNA]</scope>
    <source>
        <strain evidence="4 5">SST</strain>
    </source>
</reference>
<feature type="domain" description="DUF1468" evidence="3">
    <location>
        <begin position="39"/>
        <end position="172"/>
    </location>
</feature>
<feature type="compositionally biased region" description="Basic and acidic residues" evidence="1">
    <location>
        <begin position="11"/>
        <end position="24"/>
    </location>
</feature>
<feature type="transmembrane region" description="Helical" evidence="2">
    <location>
        <begin position="71"/>
        <end position="91"/>
    </location>
</feature>
<dbReference type="Pfam" id="PF07331">
    <property type="entry name" value="TctB"/>
    <property type="match status" value="1"/>
</dbReference>
<feature type="transmembrane region" description="Helical" evidence="2">
    <location>
        <begin position="33"/>
        <end position="51"/>
    </location>
</feature>
<gene>
    <name evidence="4" type="ORF">DIE28_04830</name>
</gene>
<dbReference type="Proteomes" id="UP000256679">
    <property type="component" value="Unassembled WGS sequence"/>
</dbReference>
<feature type="region of interest" description="Disordered" evidence="1">
    <location>
        <begin position="1"/>
        <end position="24"/>
    </location>
</feature>
<evidence type="ECO:0000313" key="5">
    <source>
        <dbReference type="Proteomes" id="UP000256679"/>
    </source>
</evidence>
<dbReference type="AlphaFoldDB" id="A0A3D8PFM7"/>